<feature type="compositionally biased region" description="Basic and acidic residues" evidence="2">
    <location>
        <begin position="581"/>
        <end position="682"/>
    </location>
</feature>
<feature type="compositionally biased region" description="Polar residues" evidence="2">
    <location>
        <begin position="736"/>
        <end position="758"/>
    </location>
</feature>
<evidence type="ECO:0000256" key="1">
    <source>
        <dbReference type="ARBA" id="ARBA00023054"/>
    </source>
</evidence>
<feature type="region of interest" description="Disordered" evidence="2">
    <location>
        <begin position="581"/>
        <end position="815"/>
    </location>
</feature>
<dbReference type="FunFam" id="1.10.287.110:FF:000009">
    <property type="entry name" value="Auxilin-related protein 1"/>
    <property type="match status" value="1"/>
</dbReference>
<proteinExistence type="predicted"/>
<feature type="compositionally biased region" description="Polar residues" evidence="2">
    <location>
        <begin position="292"/>
        <end position="315"/>
    </location>
</feature>
<feature type="compositionally biased region" description="Polar residues" evidence="2">
    <location>
        <begin position="436"/>
        <end position="453"/>
    </location>
</feature>
<dbReference type="Proteomes" id="UP001293254">
    <property type="component" value="Unassembled WGS sequence"/>
</dbReference>
<dbReference type="SUPFAM" id="SSF46565">
    <property type="entry name" value="Chaperone J-domain"/>
    <property type="match status" value="1"/>
</dbReference>
<reference evidence="3" key="2">
    <citation type="journal article" date="2024" name="Plant">
        <title>Genomic evolution and insights into agronomic trait innovations of Sesamum species.</title>
        <authorList>
            <person name="Miao H."/>
            <person name="Wang L."/>
            <person name="Qu L."/>
            <person name="Liu H."/>
            <person name="Sun Y."/>
            <person name="Le M."/>
            <person name="Wang Q."/>
            <person name="Wei S."/>
            <person name="Zheng Y."/>
            <person name="Lin W."/>
            <person name="Duan Y."/>
            <person name="Cao H."/>
            <person name="Xiong S."/>
            <person name="Wang X."/>
            <person name="Wei L."/>
            <person name="Li C."/>
            <person name="Ma Q."/>
            <person name="Ju M."/>
            <person name="Zhao R."/>
            <person name="Li G."/>
            <person name="Mu C."/>
            <person name="Tian Q."/>
            <person name="Mei H."/>
            <person name="Zhang T."/>
            <person name="Gao T."/>
            <person name="Zhang H."/>
        </authorList>
    </citation>
    <scope>NUCLEOTIDE SEQUENCE</scope>
    <source>
        <strain evidence="3">3651</strain>
    </source>
</reference>
<dbReference type="EMBL" id="JACGWO010000001">
    <property type="protein sequence ID" value="KAK4440934.1"/>
    <property type="molecule type" value="Genomic_DNA"/>
</dbReference>
<name>A0AAE1Z360_9LAMI</name>
<keyword evidence="1" id="KW-0175">Coiled coil</keyword>
<dbReference type="GO" id="GO:0072583">
    <property type="term" value="P:clathrin-dependent endocytosis"/>
    <property type="evidence" value="ECO:0007669"/>
    <property type="project" value="TreeGrafter"/>
</dbReference>
<feature type="region of interest" description="Disordered" evidence="2">
    <location>
        <begin position="1"/>
        <end position="94"/>
    </location>
</feature>
<feature type="compositionally biased region" description="Basic and acidic residues" evidence="2">
    <location>
        <begin position="780"/>
        <end position="815"/>
    </location>
</feature>
<feature type="compositionally biased region" description="Polar residues" evidence="2">
    <location>
        <begin position="356"/>
        <end position="369"/>
    </location>
</feature>
<feature type="compositionally biased region" description="Low complexity" evidence="2">
    <location>
        <begin position="51"/>
        <end position="63"/>
    </location>
</feature>
<dbReference type="GO" id="GO:0031982">
    <property type="term" value="C:vesicle"/>
    <property type="evidence" value="ECO:0007669"/>
    <property type="project" value="TreeGrafter"/>
</dbReference>
<dbReference type="PANTHER" id="PTHR23172">
    <property type="entry name" value="AUXILIN/CYCLIN G-ASSOCIATED KINASE-RELATED"/>
    <property type="match status" value="1"/>
</dbReference>
<feature type="compositionally biased region" description="Polar residues" evidence="2">
    <location>
        <begin position="221"/>
        <end position="232"/>
    </location>
</feature>
<protein>
    <submittedName>
        <fullName evidence="3">Auxilin-related protein 2</fullName>
    </submittedName>
</protein>
<feature type="compositionally biased region" description="Basic and acidic residues" evidence="2">
    <location>
        <begin position="153"/>
        <end position="162"/>
    </location>
</feature>
<feature type="compositionally biased region" description="Low complexity" evidence="2">
    <location>
        <begin position="80"/>
        <end position="90"/>
    </location>
</feature>
<dbReference type="GO" id="GO:0005737">
    <property type="term" value="C:cytoplasm"/>
    <property type="evidence" value="ECO:0007669"/>
    <property type="project" value="TreeGrafter"/>
</dbReference>
<feature type="compositionally biased region" description="Polar residues" evidence="2">
    <location>
        <begin position="714"/>
        <end position="729"/>
    </location>
</feature>
<keyword evidence="4" id="KW-1185">Reference proteome</keyword>
<comment type="caution">
    <text evidence="3">The sequence shown here is derived from an EMBL/GenBank/DDBJ whole genome shotgun (WGS) entry which is preliminary data.</text>
</comment>
<feature type="compositionally biased region" description="Polar residues" evidence="2">
    <location>
        <begin position="270"/>
        <end position="280"/>
    </location>
</feature>
<dbReference type="InterPro" id="IPR036869">
    <property type="entry name" value="J_dom_sf"/>
</dbReference>
<dbReference type="PANTHER" id="PTHR23172:SF19">
    <property type="entry name" value="J DOMAIN-CONTAINING PROTEIN"/>
    <property type="match status" value="1"/>
</dbReference>
<accession>A0AAE1Z360</accession>
<feature type="region of interest" description="Disordered" evidence="2">
    <location>
        <begin position="434"/>
        <end position="453"/>
    </location>
</feature>
<feature type="region of interest" description="Disordered" evidence="2">
    <location>
        <begin position="480"/>
        <end position="569"/>
    </location>
</feature>
<reference evidence="3" key="1">
    <citation type="submission" date="2020-06" db="EMBL/GenBank/DDBJ databases">
        <authorList>
            <person name="Li T."/>
            <person name="Hu X."/>
            <person name="Zhang T."/>
            <person name="Song X."/>
            <person name="Zhang H."/>
            <person name="Dai N."/>
            <person name="Sheng W."/>
            <person name="Hou X."/>
            <person name="Wei L."/>
        </authorList>
    </citation>
    <scope>NUCLEOTIDE SEQUENCE</scope>
    <source>
        <strain evidence="3">3651</strain>
        <tissue evidence="3">Leaf</tissue>
    </source>
</reference>
<feature type="region of interest" description="Disordered" evidence="2">
    <location>
        <begin position="122"/>
        <end position="325"/>
    </location>
</feature>
<dbReference type="AlphaFoldDB" id="A0AAE1Z360"/>
<evidence type="ECO:0000313" key="4">
    <source>
        <dbReference type="Proteomes" id="UP001293254"/>
    </source>
</evidence>
<feature type="compositionally biased region" description="Polar residues" evidence="2">
    <location>
        <begin position="244"/>
        <end position="258"/>
    </location>
</feature>
<feature type="compositionally biased region" description="Polar residues" evidence="2">
    <location>
        <begin position="163"/>
        <end position="173"/>
    </location>
</feature>
<dbReference type="GO" id="GO:0030276">
    <property type="term" value="F:clathrin binding"/>
    <property type="evidence" value="ECO:0007669"/>
    <property type="project" value="TreeGrafter"/>
</dbReference>
<evidence type="ECO:0000313" key="3">
    <source>
        <dbReference type="EMBL" id="KAK4440934.1"/>
    </source>
</evidence>
<gene>
    <name evidence="3" type="ORF">Salat_0428300</name>
</gene>
<dbReference type="GO" id="GO:0072318">
    <property type="term" value="P:clathrin coat disassembly"/>
    <property type="evidence" value="ECO:0007669"/>
    <property type="project" value="TreeGrafter"/>
</dbReference>
<feature type="region of interest" description="Disordered" evidence="2">
    <location>
        <begin position="337"/>
        <end position="373"/>
    </location>
</feature>
<sequence>MDDLDVLARDFGLGTRGKSNPMRSAPPDRRSIDDPLFSDVFGGQPKYTERSNSNNNNKHSSVNDFDYDSIFQSSAASEPKNSNTSNKSSSLPVYDKPVYDEDIFDGLPGLKSKSAASTVRFDDDVFASISSPPTGKSRKQGSDFDDLFGNLGRNEKVGEHNHSNSAKSNSTSKGFDDLLAGFGSGSSAASNRPMPEARWGSVPTSGSKHGNILDDPFVVLESSSTPGPSSGVFTDPLEEIGKLSKSQSARVEPSSGSAGTFDELDPLSTIGKSAPSSSPGRDNRGMDGIPSRSATPESATTREPMGNSSFRYSESTAEKKVPLDDFQEPAFFDAPNVSTDFEKSFGQTAPPPQYYETDSQNHMSKTSEGQGHESDDIWITVSEIPLFTQPSTAPPHHDLLHLYLVRVQGRKQPPRAAAKGPPVSQFDELEDFAMGRSSNNFDGSANLHSGVETNPFSSAAASAAAMKDAMDKAEAKFRQAKEVREREYAKVAKNKESGQLEKDEQDGQEREFRESQERLERERIQKEEEEREQRRLERERLREIERDKARQAVERATREARERAAAEARERAAAEARLRAERAAVEKVNAEARGRAERAAVQRAQAEARERAAAEAKERAEKAAAEARERAAAAEAKEKEMRDKAAVARAEAEARRRTERAAVERAAAEARERAAAEARERAAAAAKMNQQKNDNDLESFFSMGRASSAPRPRANTTDSSFDQQFQNKGGSEAAKRTTSSSGASSNIKKASSTTNFDDLSSIFGAAPSSGEFQEVEGETEERRRARLDRHQRTQERAAKALAEKNQRDLQAQRDQEERHRIAETLDIEIKRWAAGKEGNLRALLSTLQYVLWPECGWQPVSLTDLITGASVKKVYRKATLCIHPDKVQQKGATLQQKYIAEKVFDLLKSSSSSSVPFTSTSAVAAVEEVISLGGG</sequence>
<evidence type="ECO:0000256" key="2">
    <source>
        <dbReference type="SAM" id="MobiDB-lite"/>
    </source>
</evidence>
<organism evidence="3 4">
    <name type="scientific">Sesamum alatum</name>
    <dbReference type="NCBI Taxonomy" id="300844"/>
    <lineage>
        <taxon>Eukaryota</taxon>
        <taxon>Viridiplantae</taxon>
        <taxon>Streptophyta</taxon>
        <taxon>Embryophyta</taxon>
        <taxon>Tracheophyta</taxon>
        <taxon>Spermatophyta</taxon>
        <taxon>Magnoliopsida</taxon>
        <taxon>eudicotyledons</taxon>
        <taxon>Gunneridae</taxon>
        <taxon>Pentapetalae</taxon>
        <taxon>asterids</taxon>
        <taxon>lamiids</taxon>
        <taxon>Lamiales</taxon>
        <taxon>Pedaliaceae</taxon>
        <taxon>Sesamum</taxon>
    </lineage>
</organism>
<dbReference type="Gene3D" id="1.10.287.110">
    <property type="entry name" value="DnaJ domain"/>
    <property type="match status" value="1"/>
</dbReference>